<organism evidence="2">
    <name type="scientific">marine sediment metagenome</name>
    <dbReference type="NCBI Taxonomy" id="412755"/>
    <lineage>
        <taxon>unclassified sequences</taxon>
        <taxon>metagenomes</taxon>
        <taxon>ecological metagenomes</taxon>
    </lineage>
</organism>
<evidence type="ECO:0000313" key="2">
    <source>
        <dbReference type="EMBL" id="KKL64583.1"/>
    </source>
</evidence>
<reference evidence="2" key="1">
    <citation type="journal article" date="2015" name="Nature">
        <title>Complex archaea that bridge the gap between prokaryotes and eukaryotes.</title>
        <authorList>
            <person name="Spang A."/>
            <person name="Saw J.H."/>
            <person name="Jorgensen S.L."/>
            <person name="Zaremba-Niedzwiedzka K."/>
            <person name="Martijn J."/>
            <person name="Lind A.E."/>
            <person name="van Eijk R."/>
            <person name="Schleper C."/>
            <person name="Guy L."/>
            <person name="Ettema T.J."/>
        </authorList>
    </citation>
    <scope>NUCLEOTIDE SEQUENCE</scope>
</reference>
<gene>
    <name evidence="2" type="ORF">LCGC14_2163540</name>
</gene>
<feature type="coiled-coil region" evidence="1">
    <location>
        <begin position="129"/>
        <end position="156"/>
    </location>
</feature>
<sequence>ENIIKLFSNLDGILNLFCRNEKNIEKKHFYSILEEICQAIKAKSQINKKHLVFTIDNISINDPDESYKFLKYKLLEVLTFEKTHLTSLDSKKEFLKFFLKSLQLNYPLNKASIEKLRLHFNELKNSLEFIDYKDQLPELEINYEEFKNELRSIKKEEKKQIIRRDKTTESKKIEEIQTKITDFKLIEEIDEFSEKDDIESIKITGEDHHIFVDFKEKIEI</sequence>
<name>A0A0F9DRZ6_9ZZZZ</name>
<evidence type="ECO:0000256" key="1">
    <source>
        <dbReference type="SAM" id="Coils"/>
    </source>
</evidence>
<keyword evidence="1" id="KW-0175">Coiled coil</keyword>
<comment type="caution">
    <text evidence="2">The sequence shown here is derived from an EMBL/GenBank/DDBJ whole genome shotgun (WGS) entry which is preliminary data.</text>
</comment>
<feature type="non-terminal residue" evidence="2">
    <location>
        <position position="1"/>
    </location>
</feature>
<dbReference type="AlphaFoldDB" id="A0A0F9DRZ6"/>
<proteinExistence type="predicted"/>
<dbReference type="EMBL" id="LAZR01027797">
    <property type="protein sequence ID" value="KKL64583.1"/>
    <property type="molecule type" value="Genomic_DNA"/>
</dbReference>
<accession>A0A0F9DRZ6</accession>
<protein>
    <submittedName>
        <fullName evidence="2">Uncharacterized protein</fullName>
    </submittedName>
</protein>